<keyword evidence="2" id="KW-1185">Reference proteome</keyword>
<dbReference type="AlphaFoldDB" id="A0A2A4G8T1"/>
<comment type="caution">
    <text evidence="1">The sequence shown here is derived from an EMBL/GenBank/DDBJ whole genome shotgun (WGS) entry which is preliminary data.</text>
</comment>
<dbReference type="OrthoDB" id="1119436at2"/>
<dbReference type="PROSITE" id="PS51257">
    <property type="entry name" value="PROKAR_LIPOPROTEIN"/>
    <property type="match status" value="1"/>
</dbReference>
<accession>A0A2A4G8T1</accession>
<proteinExistence type="predicted"/>
<sequence length="175" mass="18710">MKNTLFKSFGALFISLSLLSCDEVKELADVKLDTNLSETISLTIDPDSNTFSATETISLLNDDLETYADKLKSVEITKIVCTPKNIQTSEDVAGSITLSEGGIAFLDESFSFSSGQTTATAYTVSNTAALQAMGQKLLSQKSISMGVAASANNTETLNFDLEITLFLKVVANPLE</sequence>
<dbReference type="EMBL" id="NBWU01000003">
    <property type="protein sequence ID" value="PCE64396.1"/>
    <property type="molecule type" value="Genomic_DNA"/>
</dbReference>
<evidence type="ECO:0000313" key="2">
    <source>
        <dbReference type="Proteomes" id="UP000219559"/>
    </source>
</evidence>
<organism evidence="1 2">
    <name type="scientific">Sediminicola luteus</name>
    <dbReference type="NCBI Taxonomy" id="319238"/>
    <lineage>
        <taxon>Bacteria</taxon>
        <taxon>Pseudomonadati</taxon>
        <taxon>Bacteroidota</taxon>
        <taxon>Flavobacteriia</taxon>
        <taxon>Flavobacteriales</taxon>
        <taxon>Flavobacteriaceae</taxon>
        <taxon>Sediminicola</taxon>
    </lineage>
</organism>
<dbReference type="RefSeq" id="WP_097440518.1">
    <property type="nucleotide sequence ID" value="NZ_KZ300476.1"/>
</dbReference>
<protein>
    <submittedName>
        <fullName evidence="1">Uncharacterized protein</fullName>
    </submittedName>
</protein>
<name>A0A2A4G8T1_9FLAO</name>
<gene>
    <name evidence="1" type="ORF">B7P33_08885</name>
</gene>
<reference evidence="1 2" key="1">
    <citation type="submission" date="2017-04" db="EMBL/GenBank/DDBJ databases">
        <title>A new member of the family Flavobacteriaceae isolated from ascidians.</title>
        <authorList>
            <person name="Chen L."/>
        </authorList>
    </citation>
    <scope>NUCLEOTIDE SEQUENCE [LARGE SCALE GENOMIC DNA]</scope>
    <source>
        <strain evidence="1 2">HQA918</strain>
    </source>
</reference>
<dbReference type="Proteomes" id="UP000219559">
    <property type="component" value="Unassembled WGS sequence"/>
</dbReference>
<evidence type="ECO:0000313" key="1">
    <source>
        <dbReference type="EMBL" id="PCE64396.1"/>
    </source>
</evidence>